<dbReference type="InterPro" id="IPR050738">
    <property type="entry name" value="Sulfatase"/>
</dbReference>
<dbReference type="Proteomes" id="UP000006663">
    <property type="component" value="Plasmid pHBOR01"/>
</dbReference>
<evidence type="ECO:0000313" key="3">
    <source>
        <dbReference type="EMBL" id="ADQ68693.1"/>
    </source>
</evidence>
<dbReference type="PANTHER" id="PTHR42693">
    <property type="entry name" value="ARYLSULFATASE FAMILY MEMBER"/>
    <property type="match status" value="1"/>
</dbReference>
<dbReference type="Proteomes" id="UP000011585">
    <property type="component" value="Unassembled WGS sequence"/>
</dbReference>
<dbReference type="RefSeq" id="WP_006055935.1">
    <property type="nucleotide sequence ID" value="NC_014735.1"/>
</dbReference>
<reference evidence="5" key="1">
    <citation type="journal article" date="2009" name="Stand. Genomic Sci.">
        <title>Complete genome sequence of Halogeometricum borinquense type strain (PR3).</title>
        <authorList>
            <person name="Malfatti S."/>
            <person name="Tindall B.J."/>
            <person name="Schneider S."/>
            <person name="Fahnrich R."/>
            <person name="Lapidus A."/>
            <person name="Labuttii K."/>
            <person name="Copeland A."/>
            <person name="Glavina Del Rio T."/>
            <person name="Nolan M."/>
            <person name="Chen F."/>
            <person name="Lucas S."/>
            <person name="Tice H."/>
            <person name="Cheng J.F."/>
            <person name="Bruce D."/>
            <person name="Goodwin L."/>
            <person name="Pitluck S."/>
            <person name="Anderson I."/>
            <person name="Pati A."/>
            <person name="Ivanova N."/>
            <person name="Mavromatis K."/>
            <person name="Chen A."/>
            <person name="Palaniappan K."/>
            <person name="D'haeseleer P."/>
            <person name="Goker M."/>
            <person name="Bristow J."/>
            <person name="Eisen J.A."/>
            <person name="Markowitz V."/>
            <person name="Hugenholtz P."/>
            <person name="Kyrpides N.C."/>
            <person name="Klenk H.P."/>
            <person name="Chain P."/>
        </authorList>
    </citation>
    <scope>NUCLEOTIDE SEQUENCE [LARGE SCALE GENOMIC DNA]</scope>
    <source>
        <strain evidence="5">ATCC 700274 / DSM 11551 / JCM 10706 / KCTC 4070 / PR3</strain>
        <plasmid evidence="5">pHBOR01</plasmid>
    </source>
</reference>
<dbReference type="GeneID" id="31803294"/>
<dbReference type="InterPro" id="IPR017850">
    <property type="entry name" value="Alkaline_phosphatase_core_sf"/>
</dbReference>
<name>E4NUH3_HALBP</name>
<dbReference type="HOGENOM" id="CLU_045504_0_0_2"/>
<reference evidence="4 6" key="3">
    <citation type="journal article" date="2014" name="PLoS Genet.">
        <title>Phylogenetically driven sequencing of extremely halophilic archaea reveals strategies for static and dynamic osmo-response.</title>
        <authorList>
            <person name="Becker E.A."/>
            <person name="Seitzer P.M."/>
            <person name="Tritt A."/>
            <person name="Larsen D."/>
            <person name="Krusor M."/>
            <person name="Yao A.I."/>
            <person name="Wu D."/>
            <person name="Madern D."/>
            <person name="Eisen J.A."/>
            <person name="Darling A.E."/>
            <person name="Facciotti M.T."/>
        </authorList>
    </citation>
    <scope>NUCLEOTIDE SEQUENCE [LARGE SCALE GENOMIC DNA]</scope>
    <source>
        <strain evidence="4 6">DSM 11551</strain>
    </source>
</reference>
<dbReference type="KEGG" id="hbo:Hbor_31580"/>
<feature type="domain" description="Sulfatase N-terminal" evidence="2">
    <location>
        <begin position="79"/>
        <end position="317"/>
    </location>
</feature>
<dbReference type="SUPFAM" id="SSF53649">
    <property type="entry name" value="Alkaline phosphatase-like"/>
    <property type="match status" value="1"/>
</dbReference>
<dbReference type="InterPro" id="IPR000917">
    <property type="entry name" value="Sulfatase_N"/>
</dbReference>
<dbReference type="EMBL" id="AOHT01000044">
    <property type="protein sequence ID" value="ELY25433.1"/>
    <property type="molecule type" value="Genomic_DNA"/>
</dbReference>
<organism evidence="3 5">
    <name type="scientific">Halogeometricum borinquense (strain ATCC 700274 / DSM 11551 / JCM 10706 / KCTC 4070 / PR3)</name>
    <dbReference type="NCBI Taxonomy" id="469382"/>
    <lineage>
        <taxon>Archaea</taxon>
        <taxon>Methanobacteriati</taxon>
        <taxon>Methanobacteriota</taxon>
        <taxon>Stenosarchaea group</taxon>
        <taxon>Halobacteria</taxon>
        <taxon>Halobacteriales</taxon>
        <taxon>Haloferacaceae</taxon>
        <taxon>Halogeometricum</taxon>
    </lineage>
</organism>
<accession>E4NUH3</accession>
<reference evidence="3" key="2">
    <citation type="submission" date="2009-08" db="EMBL/GenBank/DDBJ databases">
        <title>The complete plasmid1 of Halogeometricum borinquense DSM 11551.</title>
        <authorList>
            <consortium name="US DOE Joint Genome Institute (JGI-PGF)"/>
            <person name="Lucas S."/>
            <person name="Copeland A."/>
            <person name="Lapidus A."/>
            <person name="Glavina del Rio T."/>
            <person name="Dalin E."/>
            <person name="Tice H."/>
            <person name="Bruce D."/>
            <person name="Goodwin L."/>
            <person name="Pitluck S."/>
            <person name="Kyrpides N."/>
            <person name="Mavromatis K."/>
            <person name="Mikhailova N."/>
            <person name="Anderson I."/>
            <person name="Brettin T."/>
            <person name="Detter J.C."/>
            <person name="Han C."/>
            <person name="Larimer F."/>
            <person name="Land M."/>
            <person name="Hauser L."/>
            <person name="Markowitz V."/>
            <person name="Cheng J.-F."/>
            <person name="Hugenholtz P."/>
            <person name="Woyke T."/>
            <person name="Wu D."/>
            <person name="Tindal B."/>
            <person name="Klenk H.-P."/>
            <person name="Eisen J.A."/>
        </authorList>
    </citation>
    <scope>NUCLEOTIDE SEQUENCE</scope>
    <source>
        <strain evidence="3">PR 3</strain>
        <plasmid evidence="3">pHBOR01</plasmid>
    </source>
</reference>
<dbReference type="AlphaFoldDB" id="E4NUH3"/>
<evidence type="ECO:0000259" key="2">
    <source>
        <dbReference type="Pfam" id="PF00884"/>
    </source>
</evidence>
<dbReference type="OrthoDB" id="3164at2157"/>
<keyword evidence="3" id="KW-0614">Plasmid</keyword>
<dbReference type="Pfam" id="PF00884">
    <property type="entry name" value="Sulfatase"/>
    <property type="match status" value="1"/>
</dbReference>
<dbReference type="GO" id="GO:0004065">
    <property type="term" value="F:arylsulfatase activity"/>
    <property type="evidence" value="ECO:0007669"/>
    <property type="project" value="TreeGrafter"/>
</dbReference>
<dbReference type="Gene3D" id="3.40.720.10">
    <property type="entry name" value="Alkaline Phosphatase, subunit A"/>
    <property type="match status" value="1"/>
</dbReference>
<comment type="similarity">
    <text evidence="1">Belongs to the sulfatase family.</text>
</comment>
<gene>
    <name evidence="3" type="ordered locus">Hbor_31580</name>
    <name evidence="4" type="ORF">C499_13140</name>
</gene>
<keyword evidence="5" id="KW-1185">Reference proteome</keyword>
<evidence type="ECO:0000313" key="6">
    <source>
        <dbReference type="Proteomes" id="UP000011585"/>
    </source>
</evidence>
<geneLocation type="plasmid" evidence="3 5">
    <name>pHBOR01</name>
</geneLocation>
<sequence>MPDKSFSYKIASSVVNKIPNQVEEIVAPLYYYYNSKSADWNHQSPSTKYVKQDSAPEHVLVLIIDALRPDAEPDVDLEFGRAITPGSWTFPAITSLHTGQYPHEHGSIAHTPPEEEDHAIPKQYESRNTLAHVFESAGYSTYSGCAFIVPFLATNGWYEQNRVYADKSAQTVISDYLSWRRKHSRTFGYLHLGDLHNPIEPPSKYIDKHDIDTTMFLSEFGKWTDEYDGGEEAQRYRRERMKLYHAALDYVSDEVNKLIDEIQNDTMIVVGGDHGEPHFEHWQRDQRITDSRPSYGVGHGGTPFDELARVPVSIQTPDGETYLPEGGWGSLIDIPNTISALTIEQQPFGGQNWLSSIPADRAVFCEGARYGVERKAVYQKDEMAIRSKSDDVTFAGKVRNDSGVDFSADIDEDALISLLPQKWDDFEGRSKTGEFAKSQLKALGYTQ</sequence>
<evidence type="ECO:0000313" key="4">
    <source>
        <dbReference type="EMBL" id="ELY25433.1"/>
    </source>
</evidence>
<evidence type="ECO:0000256" key="1">
    <source>
        <dbReference type="ARBA" id="ARBA00008779"/>
    </source>
</evidence>
<dbReference type="PANTHER" id="PTHR42693:SF33">
    <property type="entry name" value="ARYLSULFATASE"/>
    <property type="match status" value="1"/>
</dbReference>
<dbReference type="EMBL" id="CP001691">
    <property type="protein sequence ID" value="ADQ68693.1"/>
    <property type="molecule type" value="Genomic_DNA"/>
</dbReference>
<evidence type="ECO:0000313" key="5">
    <source>
        <dbReference type="Proteomes" id="UP000006663"/>
    </source>
</evidence>
<proteinExistence type="inferred from homology"/>
<protein>
    <submittedName>
        <fullName evidence="3">Arylsulfatase A family protein</fullName>
    </submittedName>
</protein>